<dbReference type="InterPro" id="IPR036565">
    <property type="entry name" value="Mur-like_cat_sf"/>
</dbReference>
<gene>
    <name evidence="1" type="ORF">NCTC10702_02996</name>
</gene>
<protein>
    <submittedName>
        <fullName evidence="1">UDP-N-acetylmuramoylalanyl-D-glutamate--2, 6-diaminopimelate ligase</fullName>
        <ecNumber evidence="1">6.3.2.13</ecNumber>
    </submittedName>
</protein>
<evidence type="ECO:0000313" key="2">
    <source>
        <dbReference type="Proteomes" id="UP000254116"/>
    </source>
</evidence>
<keyword evidence="1" id="KW-0436">Ligase</keyword>
<organism evidence="1 2">
    <name type="scientific">Staphylococcus aureus</name>
    <dbReference type="NCBI Taxonomy" id="1280"/>
    <lineage>
        <taxon>Bacteria</taxon>
        <taxon>Bacillati</taxon>
        <taxon>Bacillota</taxon>
        <taxon>Bacilli</taxon>
        <taxon>Bacillales</taxon>
        <taxon>Staphylococcaceae</taxon>
        <taxon>Staphylococcus</taxon>
    </lineage>
</organism>
<sequence length="60" mass="6932">MMVFTNFFRDQMDRFGEIDIMVNNIAETISNKGIKLLLNADDPFVSRFGKSQVIRLCTMV</sequence>
<dbReference type="EMBL" id="UHBY01000003">
    <property type="protein sequence ID" value="SUL36792.1"/>
    <property type="molecule type" value="Genomic_DNA"/>
</dbReference>
<dbReference type="Gene3D" id="3.40.1190.10">
    <property type="entry name" value="Mur-like, catalytic domain"/>
    <property type="match status" value="1"/>
</dbReference>
<dbReference type="AlphaFoldDB" id="A0A380EJP7"/>
<dbReference type="SUPFAM" id="SSF53623">
    <property type="entry name" value="MurD-like peptide ligases, catalytic domain"/>
    <property type="match status" value="1"/>
</dbReference>
<dbReference type="Proteomes" id="UP000254116">
    <property type="component" value="Unassembled WGS sequence"/>
</dbReference>
<accession>A0A380EJP7</accession>
<evidence type="ECO:0000313" key="1">
    <source>
        <dbReference type="EMBL" id="SUL36792.1"/>
    </source>
</evidence>
<dbReference type="GO" id="GO:0008765">
    <property type="term" value="F:UDP-N-acetylmuramoylalanyl-D-glutamate-2,6-diaminopimelate ligase activity"/>
    <property type="evidence" value="ECO:0007669"/>
    <property type="project" value="UniProtKB-EC"/>
</dbReference>
<proteinExistence type="predicted"/>
<name>A0A380EJP7_STAAU</name>
<dbReference type="EC" id="6.3.2.13" evidence="1"/>
<dbReference type="GO" id="GO:0005524">
    <property type="term" value="F:ATP binding"/>
    <property type="evidence" value="ECO:0007669"/>
    <property type="project" value="InterPro"/>
</dbReference>
<reference evidence="1 2" key="1">
    <citation type="submission" date="2018-06" db="EMBL/GenBank/DDBJ databases">
        <authorList>
            <consortium name="Pathogen Informatics"/>
            <person name="Doyle S."/>
        </authorList>
    </citation>
    <scope>NUCLEOTIDE SEQUENCE [LARGE SCALE GENOMIC DNA]</scope>
    <source>
        <strain evidence="1 2">NCTC10702</strain>
    </source>
</reference>